<sequence length="65" mass="7097">MSTTAYVQNIPRLAIDYFQSARGDFWSGDGDHCLYSLKQSNNKTAAAILIVQDSRGCFNYGGDGS</sequence>
<accession>A0A0R1X8K3</accession>
<dbReference type="Proteomes" id="UP000050949">
    <property type="component" value="Unassembled WGS sequence"/>
</dbReference>
<dbReference type="EMBL" id="AZFW01000071">
    <property type="protein sequence ID" value="KRM26559.1"/>
    <property type="molecule type" value="Genomic_DNA"/>
</dbReference>
<proteinExistence type="predicted"/>
<reference evidence="1 2" key="1">
    <citation type="journal article" date="2015" name="Genome Announc.">
        <title>Expanding the biotechnology potential of lactobacilli through comparative genomics of 213 strains and associated genera.</title>
        <authorList>
            <person name="Sun Z."/>
            <person name="Harris H.M."/>
            <person name="McCann A."/>
            <person name="Guo C."/>
            <person name="Argimon S."/>
            <person name="Zhang W."/>
            <person name="Yang X."/>
            <person name="Jeffery I.B."/>
            <person name="Cooney J.C."/>
            <person name="Kagawa T.F."/>
            <person name="Liu W."/>
            <person name="Song Y."/>
            <person name="Salvetti E."/>
            <person name="Wrobel A."/>
            <person name="Rasinkangas P."/>
            <person name="Parkhill J."/>
            <person name="Rea M.C."/>
            <person name="O'Sullivan O."/>
            <person name="Ritari J."/>
            <person name="Douillard F.P."/>
            <person name="Paul Ross R."/>
            <person name="Yang R."/>
            <person name="Briner A.E."/>
            <person name="Felis G.E."/>
            <person name="de Vos W.M."/>
            <person name="Barrangou R."/>
            <person name="Klaenhammer T.R."/>
            <person name="Caufield P.W."/>
            <person name="Cui Y."/>
            <person name="Zhang H."/>
            <person name="O'Toole P.W."/>
        </authorList>
    </citation>
    <scope>NUCLEOTIDE SEQUENCE [LARGE SCALE GENOMIC DNA]</scope>
    <source>
        <strain evidence="1 2">DSM 16991</strain>
    </source>
</reference>
<organism evidence="1 2">
    <name type="scientific">Schleiferilactobacillus harbinensis DSM 16991</name>
    <dbReference type="NCBI Taxonomy" id="1122147"/>
    <lineage>
        <taxon>Bacteria</taxon>
        <taxon>Bacillati</taxon>
        <taxon>Bacillota</taxon>
        <taxon>Bacilli</taxon>
        <taxon>Lactobacillales</taxon>
        <taxon>Lactobacillaceae</taxon>
        <taxon>Schleiferilactobacillus</taxon>
    </lineage>
</organism>
<name>A0A0R1X8K3_9LACO</name>
<protein>
    <submittedName>
        <fullName evidence="1">Uncharacterized protein</fullName>
    </submittedName>
</protein>
<gene>
    <name evidence="1" type="ORF">FC91_GL003003</name>
</gene>
<evidence type="ECO:0000313" key="2">
    <source>
        <dbReference type="Proteomes" id="UP000050949"/>
    </source>
</evidence>
<comment type="caution">
    <text evidence="1">The sequence shown here is derived from an EMBL/GenBank/DDBJ whole genome shotgun (WGS) entry which is preliminary data.</text>
</comment>
<evidence type="ECO:0000313" key="1">
    <source>
        <dbReference type="EMBL" id="KRM26559.1"/>
    </source>
</evidence>
<dbReference type="PATRIC" id="fig|1122147.4.peg.3092"/>
<dbReference type="AlphaFoldDB" id="A0A0R1X8K3"/>